<proteinExistence type="predicted"/>
<evidence type="ECO:0000313" key="4">
    <source>
        <dbReference type="Proteomes" id="UP000824890"/>
    </source>
</evidence>
<dbReference type="InterPro" id="IPR046357">
    <property type="entry name" value="PPIase_dom_sf"/>
</dbReference>
<name>A0ABQ8DXC3_BRANA</name>
<protein>
    <recommendedName>
        <fullName evidence="1">Rotamase</fullName>
    </recommendedName>
</protein>
<organism evidence="3 4">
    <name type="scientific">Brassica napus</name>
    <name type="common">Rape</name>
    <dbReference type="NCBI Taxonomy" id="3708"/>
    <lineage>
        <taxon>Eukaryota</taxon>
        <taxon>Viridiplantae</taxon>
        <taxon>Streptophyta</taxon>
        <taxon>Embryophyta</taxon>
        <taxon>Tracheophyta</taxon>
        <taxon>Spermatophyta</taxon>
        <taxon>Magnoliopsida</taxon>
        <taxon>eudicotyledons</taxon>
        <taxon>Gunneridae</taxon>
        <taxon>Pentapetalae</taxon>
        <taxon>rosids</taxon>
        <taxon>malvids</taxon>
        <taxon>Brassicales</taxon>
        <taxon>Brassicaceae</taxon>
        <taxon>Brassiceae</taxon>
        <taxon>Brassica</taxon>
    </lineage>
</organism>
<sequence>MRVGENERLYINSKRLVIVPPELAHGKKGVQEIPPNATIEGTKL</sequence>
<gene>
    <name evidence="3" type="ORF">HID58_011112</name>
</gene>
<comment type="caution">
    <text evidence="3">The sequence shown here is derived from an EMBL/GenBank/DDBJ whole genome shotgun (WGS) entry which is preliminary data.</text>
</comment>
<dbReference type="Gene3D" id="3.10.50.40">
    <property type="match status" value="1"/>
</dbReference>
<dbReference type="EMBL" id="JAGKQM010000003">
    <property type="protein sequence ID" value="KAH0933995.1"/>
    <property type="molecule type" value="Genomic_DNA"/>
</dbReference>
<accession>A0ABQ8DXC3</accession>
<evidence type="ECO:0000259" key="2">
    <source>
        <dbReference type="Pfam" id="PF00254"/>
    </source>
</evidence>
<keyword evidence="4" id="KW-1185">Reference proteome</keyword>
<reference evidence="3 4" key="1">
    <citation type="submission" date="2021-05" db="EMBL/GenBank/DDBJ databases">
        <title>Genome Assembly of Synthetic Allotetraploid Brassica napus Reveals Homoeologous Exchanges between Subgenomes.</title>
        <authorList>
            <person name="Davis J.T."/>
        </authorList>
    </citation>
    <scope>NUCLEOTIDE SEQUENCE [LARGE SCALE GENOMIC DNA]</scope>
    <source>
        <strain evidence="4">cv. Da-Ae</strain>
        <tissue evidence="3">Seedling</tissue>
    </source>
</reference>
<dbReference type="Proteomes" id="UP000824890">
    <property type="component" value="Unassembled WGS sequence"/>
</dbReference>
<evidence type="ECO:0000313" key="3">
    <source>
        <dbReference type="EMBL" id="KAH0933995.1"/>
    </source>
</evidence>
<feature type="domain" description="PPIase FKBP-type" evidence="2">
    <location>
        <begin position="11"/>
        <end position="39"/>
    </location>
</feature>
<feature type="non-terminal residue" evidence="3">
    <location>
        <position position="44"/>
    </location>
</feature>
<evidence type="ECO:0000256" key="1">
    <source>
        <dbReference type="ARBA" id="ARBA00029569"/>
    </source>
</evidence>
<dbReference type="SUPFAM" id="SSF54534">
    <property type="entry name" value="FKBP-like"/>
    <property type="match status" value="1"/>
</dbReference>
<dbReference type="Pfam" id="PF00254">
    <property type="entry name" value="FKBP_C"/>
    <property type="match status" value="1"/>
</dbReference>
<dbReference type="InterPro" id="IPR001179">
    <property type="entry name" value="PPIase_FKBP_dom"/>
</dbReference>